<dbReference type="InterPro" id="IPR001851">
    <property type="entry name" value="ABC_transp_permease"/>
</dbReference>
<evidence type="ECO:0000313" key="8">
    <source>
        <dbReference type="Proteomes" id="UP000007460"/>
    </source>
</evidence>
<dbReference type="OrthoDB" id="9814461at2"/>
<evidence type="ECO:0000256" key="3">
    <source>
        <dbReference type="ARBA" id="ARBA00022692"/>
    </source>
</evidence>
<evidence type="ECO:0000256" key="5">
    <source>
        <dbReference type="ARBA" id="ARBA00023136"/>
    </source>
</evidence>
<dbReference type="PANTHER" id="PTHR30482">
    <property type="entry name" value="HIGH-AFFINITY BRANCHED-CHAIN AMINO ACID TRANSPORT SYSTEM PERMEASE"/>
    <property type="match status" value="1"/>
</dbReference>
<reference evidence="7 8" key="1">
    <citation type="journal article" date="2010" name="J. Bacteriol.">
        <title>Complete genome sequence of "Candidatus Puniceispirillum marinum" IMCC1322, a representative of the SAR116 clade in the Alphaproteobacteria.</title>
        <authorList>
            <person name="Oh H.M."/>
            <person name="Kwon K.K."/>
            <person name="Kang I."/>
            <person name="Kang S.G."/>
            <person name="Lee J.H."/>
            <person name="Kim S.J."/>
            <person name="Cho J.C."/>
        </authorList>
    </citation>
    <scope>NUCLEOTIDE SEQUENCE [LARGE SCALE GENOMIC DNA]</scope>
    <source>
        <strain evidence="7 8">IMCC1322</strain>
    </source>
</reference>
<evidence type="ECO:0000256" key="6">
    <source>
        <dbReference type="SAM" id="Phobius"/>
    </source>
</evidence>
<evidence type="ECO:0000313" key="7">
    <source>
        <dbReference type="EMBL" id="ADE39703.1"/>
    </source>
</evidence>
<feature type="transmembrane region" description="Helical" evidence="6">
    <location>
        <begin position="298"/>
        <end position="318"/>
    </location>
</feature>
<feature type="transmembrane region" description="Helical" evidence="6">
    <location>
        <begin position="30"/>
        <end position="47"/>
    </location>
</feature>
<dbReference type="HOGENOM" id="CLU_031365_2_0_5"/>
<dbReference type="KEGG" id="apb:SAR116_1460"/>
<feature type="transmembrane region" description="Helical" evidence="6">
    <location>
        <begin position="101"/>
        <end position="122"/>
    </location>
</feature>
<evidence type="ECO:0000256" key="4">
    <source>
        <dbReference type="ARBA" id="ARBA00022989"/>
    </source>
</evidence>
<dbReference type="RefSeq" id="WP_013046330.1">
    <property type="nucleotide sequence ID" value="NC_014010.1"/>
</dbReference>
<dbReference type="InterPro" id="IPR043428">
    <property type="entry name" value="LivM-like"/>
</dbReference>
<dbReference type="eggNOG" id="COG4177">
    <property type="taxonomic scope" value="Bacteria"/>
</dbReference>
<keyword evidence="2" id="KW-1003">Cell membrane</keyword>
<keyword evidence="4 6" id="KW-1133">Transmembrane helix</keyword>
<evidence type="ECO:0000256" key="1">
    <source>
        <dbReference type="ARBA" id="ARBA00004651"/>
    </source>
</evidence>
<dbReference type="AlphaFoldDB" id="D5BTV6"/>
<dbReference type="Pfam" id="PF02653">
    <property type="entry name" value="BPD_transp_2"/>
    <property type="match status" value="1"/>
</dbReference>
<dbReference type="Proteomes" id="UP000007460">
    <property type="component" value="Chromosome"/>
</dbReference>
<feature type="transmembrane region" description="Helical" evidence="6">
    <location>
        <begin position="228"/>
        <end position="251"/>
    </location>
</feature>
<dbReference type="GO" id="GO:0005886">
    <property type="term" value="C:plasma membrane"/>
    <property type="evidence" value="ECO:0007669"/>
    <property type="project" value="UniProtKB-SubCell"/>
</dbReference>
<proteinExistence type="predicted"/>
<comment type="subcellular location">
    <subcellularLocation>
        <location evidence="1">Cell membrane</location>
        <topology evidence="1">Multi-pass membrane protein</topology>
    </subcellularLocation>
</comment>
<protein>
    <submittedName>
        <fullName evidence="7">Probable high-affinity branched-chain amino acid transport permease protein</fullName>
    </submittedName>
</protein>
<keyword evidence="8" id="KW-1185">Reference proteome</keyword>
<feature type="transmembrane region" description="Helical" evidence="6">
    <location>
        <begin position="134"/>
        <end position="157"/>
    </location>
</feature>
<organism evidence="7 8">
    <name type="scientific">Puniceispirillum marinum (strain IMCC1322)</name>
    <dbReference type="NCBI Taxonomy" id="488538"/>
    <lineage>
        <taxon>Bacteria</taxon>
        <taxon>Pseudomonadati</taxon>
        <taxon>Pseudomonadota</taxon>
        <taxon>Alphaproteobacteria</taxon>
        <taxon>Candidatus Puniceispirillales</taxon>
        <taxon>Candidatus Puniceispirillaceae</taxon>
        <taxon>Candidatus Puniceispirillum</taxon>
    </lineage>
</organism>
<dbReference type="STRING" id="488538.SAR116_1460"/>
<feature type="transmembrane region" description="Helical" evidence="6">
    <location>
        <begin position="263"/>
        <end position="291"/>
    </location>
</feature>
<feature type="transmembrane region" description="Helical" evidence="6">
    <location>
        <begin position="7"/>
        <end position="24"/>
    </location>
</feature>
<gene>
    <name evidence="7" type="ordered locus">SAR116_1460</name>
</gene>
<dbReference type="GO" id="GO:0015658">
    <property type="term" value="F:branched-chain amino acid transmembrane transporter activity"/>
    <property type="evidence" value="ECO:0007669"/>
    <property type="project" value="InterPro"/>
</dbReference>
<feature type="transmembrane region" description="Helical" evidence="6">
    <location>
        <begin position="177"/>
        <end position="197"/>
    </location>
</feature>
<dbReference type="PANTHER" id="PTHR30482:SF10">
    <property type="entry name" value="HIGH-AFFINITY BRANCHED-CHAIN AMINO ACID TRANSPORT PROTEIN BRAE"/>
    <property type="match status" value="1"/>
</dbReference>
<dbReference type="EMBL" id="CP001751">
    <property type="protein sequence ID" value="ADE39703.1"/>
    <property type="molecule type" value="Genomic_DNA"/>
</dbReference>
<keyword evidence="3 6" id="KW-0812">Transmembrane</keyword>
<feature type="transmembrane region" description="Helical" evidence="6">
    <location>
        <begin position="59"/>
        <end position="81"/>
    </location>
</feature>
<evidence type="ECO:0000256" key="2">
    <source>
        <dbReference type="ARBA" id="ARBA00022475"/>
    </source>
</evidence>
<keyword evidence="5 6" id="KW-0472">Membrane</keyword>
<name>D5BTV6_PUNMI</name>
<sequence length="354" mass="38555">MIKSNNLITYGALGALGIFGPILFPDYTLSIAYLWMMVLMASTWDTLGGQMGYNSLGNITFFGVGMYVSAIVQISMFYEGGMGEYTSAMGSIKPEFTDNEYFLGLYVGIICAGLVALVLSVIFSSFMFGLRGPYFAIGSLGLAIAAAEVTITIDYVGGASGISMPLFPGDIEFRSTFFYILCFLFAVVAHFLLRWLYSTQFGLAINAIRDDEDKAEAMGIPTLIYKQIGWGIAAFFMGCIGAVAGNMAGFIDKEVAYPIPTFGIFMVAMVLLGGKGTLWGPVLGAILFHVVKETTWTYLLNLQWIALGLILIINIVYFQQGIMGWLQDKFPERFGIVVDPSNTQSDAQSEGDAR</sequence>
<accession>D5BTV6</accession>
<dbReference type="CDD" id="cd06581">
    <property type="entry name" value="TM_PBP1_LivM_like"/>
    <property type="match status" value="1"/>
</dbReference>